<dbReference type="OrthoDB" id="1600564at2759"/>
<reference evidence="5" key="1">
    <citation type="submission" date="2021-01" db="EMBL/GenBank/DDBJ databases">
        <title>Adiantum capillus-veneris genome.</title>
        <authorList>
            <person name="Fang Y."/>
            <person name="Liao Q."/>
        </authorList>
    </citation>
    <scope>NUCLEOTIDE SEQUENCE</scope>
    <source>
        <strain evidence="5">H3</strain>
        <tissue evidence="5">Leaf</tissue>
    </source>
</reference>
<gene>
    <name evidence="5" type="ORF">GOP47_0015527</name>
</gene>
<sequence>MGQPLVSVVAAAMMMVLGVGMGMAKGEGEREEWVVERGCKAPLVVFGASMVDVGENAVAQPLTSAAEFPPYGLDYFGRPAARFSNGRVISDFLSQGLGYGLMDPYLNSVDPHFEHGVNFASSGSTARNSTQSGSSARGSGLFPLDMQVKQYKLFKSKLQYLESKNKELKNLPTTTRLSKGIHVIMPAHNDYSNVLVSSSNFDAPSLILSIVAAIEDALREIYKEGARTMIVMNVLPLGCAPAFLSLALLSPPMNLDHDQCVSSYNSIVDLHNSYLKQLIEELRSELSWEGLILFDLNGIYLDVVRHPSKYGVTQPLVACCGAGGNEYNVNLAILCGSSGTVNGTTVQAWRCTYPNNYISWDGLHPTESFAKQIAYAILKGHYTSPHLSIQDACK</sequence>
<feature type="transmembrane region" description="Helical" evidence="4">
    <location>
        <begin position="6"/>
        <end position="24"/>
    </location>
</feature>
<evidence type="ECO:0000256" key="2">
    <source>
        <dbReference type="ARBA" id="ARBA00022729"/>
    </source>
</evidence>
<evidence type="ECO:0000256" key="1">
    <source>
        <dbReference type="ARBA" id="ARBA00008668"/>
    </source>
</evidence>
<dbReference type="PANTHER" id="PTHR22835:SF659">
    <property type="entry name" value="GDSL LIPASE_ACYLHYDROLASE, PUTATIVE (AFU_ORTHOLOGUE AFUA_2G00510)-RELATED"/>
    <property type="match status" value="1"/>
</dbReference>
<evidence type="ECO:0000313" key="6">
    <source>
        <dbReference type="Proteomes" id="UP000886520"/>
    </source>
</evidence>
<dbReference type="InterPro" id="IPR036514">
    <property type="entry name" value="SGNH_hydro_sf"/>
</dbReference>
<evidence type="ECO:0000256" key="4">
    <source>
        <dbReference type="SAM" id="Phobius"/>
    </source>
</evidence>
<dbReference type="Proteomes" id="UP000886520">
    <property type="component" value="Chromosome 15"/>
</dbReference>
<accession>A0A9D4UKS2</accession>
<dbReference type="SUPFAM" id="SSF52266">
    <property type="entry name" value="SGNH hydrolase"/>
    <property type="match status" value="1"/>
</dbReference>
<evidence type="ECO:0008006" key="7">
    <source>
        <dbReference type="Google" id="ProtNLM"/>
    </source>
</evidence>
<evidence type="ECO:0000313" key="5">
    <source>
        <dbReference type="EMBL" id="KAI5069226.1"/>
    </source>
</evidence>
<dbReference type="InterPro" id="IPR035669">
    <property type="entry name" value="SGNH_plant_lipase-like"/>
</dbReference>
<proteinExistence type="inferred from homology"/>
<dbReference type="GO" id="GO:0016788">
    <property type="term" value="F:hydrolase activity, acting on ester bonds"/>
    <property type="evidence" value="ECO:0007669"/>
    <property type="project" value="InterPro"/>
</dbReference>
<dbReference type="Gene3D" id="3.40.50.1110">
    <property type="entry name" value="SGNH hydrolase"/>
    <property type="match status" value="1"/>
</dbReference>
<dbReference type="EMBL" id="JABFUD020000015">
    <property type="protein sequence ID" value="KAI5069226.1"/>
    <property type="molecule type" value="Genomic_DNA"/>
</dbReference>
<keyword evidence="6" id="KW-1185">Reference proteome</keyword>
<organism evidence="5 6">
    <name type="scientific">Adiantum capillus-veneris</name>
    <name type="common">Maidenhair fern</name>
    <dbReference type="NCBI Taxonomy" id="13818"/>
    <lineage>
        <taxon>Eukaryota</taxon>
        <taxon>Viridiplantae</taxon>
        <taxon>Streptophyta</taxon>
        <taxon>Embryophyta</taxon>
        <taxon>Tracheophyta</taxon>
        <taxon>Polypodiopsida</taxon>
        <taxon>Polypodiidae</taxon>
        <taxon>Polypodiales</taxon>
        <taxon>Pteridineae</taxon>
        <taxon>Pteridaceae</taxon>
        <taxon>Vittarioideae</taxon>
        <taxon>Adiantum</taxon>
    </lineage>
</organism>
<keyword evidence="4" id="KW-0812">Transmembrane</keyword>
<keyword evidence="4" id="KW-0472">Membrane</keyword>
<dbReference type="InterPro" id="IPR001087">
    <property type="entry name" value="GDSL"/>
</dbReference>
<comment type="similarity">
    <text evidence="1">Belongs to the 'GDSL' lipolytic enzyme family.</text>
</comment>
<dbReference type="AlphaFoldDB" id="A0A9D4UKS2"/>
<name>A0A9D4UKS2_ADICA</name>
<dbReference type="Pfam" id="PF00657">
    <property type="entry name" value="Lipase_GDSL"/>
    <property type="match status" value="1"/>
</dbReference>
<keyword evidence="4" id="KW-1133">Transmembrane helix</keyword>
<dbReference type="PANTHER" id="PTHR22835">
    <property type="entry name" value="ZINC FINGER FYVE DOMAIN CONTAINING PROTEIN"/>
    <property type="match status" value="1"/>
</dbReference>
<evidence type="ECO:0000256" key="3">
    <source>
        <dbReference type="ARBA" id="ARBA00022801"/>
    </source>
</evidence>
<dbReference type="CDD" id="cd01837">
    <property type="entry name" value="SGNH_plant_lipase_like"/>
    <property type="match status" value="1"/>
</dbReference>
<protein>
    <recommendedName>
        <fullName evidence="7">GDSL esterase/lipase</fullName>
    </recommendedName>
</protein>
<comment type="caution">
    <text evidence="5">The sequence shown here is derived from an EMBL/GenBank/DDBJ whole genome shotgun (WGS) entry which is preliminary data.</text>
</comment>
<keyword evidence="2" id="KW-0732">Signal</keyword>
<keyword evidence="3" id="KW-0378">Hydrolase</keyword>